<dbReference type="Gene3D" id="1.10.606.20">
    <property type="match status" value="1"/>
</dbReference>
<evidence type="ECO:0008006" key="5">
    <source>
        <dbReference type="Google" id="ProtNLM"/>
    </source>
</evidence>
<evidence type="ECO:0000313" key="3">
    <source>
        <dbReference type="EMBL" id="MBB6037010.1"/>
    </source>
</evidence>
<dbReference type="CDD" id="cd03398">
    <property type="entry name" value="PAP2_haloperoxidase"/>
    <property type="match status" value="1"/>
</dbReference>
<proteinExistence type="predicted"/>
<evidence type="ECO:0000313" key="4">
    <source>
        <dbReference type="Proteomes" id="UP000548476"/>
    </source>
</evidence>
<sequence>MHKTSRRRLIVAAALTPAALALPTPAHADTIDPVAEWYDLTADAVTTSGPSAQVSGSRIWALAWLSAARALHGDSHPDRQSAALVSAVHAVLRDQIPSRATDLDAALEASLARVPDGSPKRRGTAAGRAEARSLLTGRAGDGLDPASVNAPYTPDPPTPGRWQPTPPAFGPGQQSGTRHARPFLLGRADRFRPPPPPALDSARDARDLAEVRAFGALDSTVRTQAQTDTAQFWYGSSLVLYNGILRAALLQSRRSAYRRARLVALFHVALVDTQIATSDAKYHHRSWRPVTAIRALHDPQWTPYHVTPSHPDYVSGHNTYSGAAEAVLAELAGPARPYTIGSPSAPGVTRTYTDWSTPSRENVDARVWSGIHTRTADEAGIILGRKVARHALSRAERLFD</sequence>
<reference evidence="3 4" key="1">
    <citation type="submission" date="2020-08" db="EMBL/GenBank/DDBJ databases">
        <title>Genomic Encyclopedia of Type Strains, Phase IV (KMG-IV): sequencing the most valuable type-strain genomes for metagenomic binning, comparative biology and taxonomic classification.</title>
        <authorList>
            <person name="Goeker M."/>
        </authorList>
    </citation>
    <scope>NUCLEOTIDE SEQUENCE [LARGE SCALE GENOMIC DNA]</scope>
    <source>
        <strain evidence="3 4">YIM 65646</strain>
    </source>
</reference>
<dbReference type="PANTHER" id="PTHR34599">
    <property type="entry name" value="PEROXIDASE-RELATED"/>
    <property type="match status" value="1"/>
</dbReference>
<dbReference type="RefSeq" id="WP_184789849.1">
    <property type="nucleotide sequence ID" value="NZ_BONT01000072.1"/>
</dbReference>
<evidence type="ECO:0000256" key="1">
    <source>
        <dbReference type="SAM" id="MobiDB-lite"/>
    </source>
</evidence>
<evidence type="ECO:0000256" key="2">
    <source>
        <dbReference type="SAM" id="SignalP"/>
    </source>
</evidence>
<organism evidence="3 4">
    <name type="scientific">Phytomonospora endophytica</name>
    <dbReference type="NCBI Taxonomy" id="714109"/>
    <lineage>
        <taxon>Bacteria</taxon>
        <taxon>Bacillati</taxon>
        <taxon>Actinomycetota</taxon>
        <taxon>Actinomycetes</taxon>
        <taxon>Micromonosporales</taxon>
        <taxon>Micromonosporaceae</taxon>
        <taxon>Phytomonospora</taxon>
    </lineage>
</organism>
<feature type="compositionally biased region" description="Pro residues" evidence="1">
    <location>
        <begin position="153"/>
        <end position="169"/>
    </location>
</feature>
<dbReference type="Proteomes" id="UP000548476">
    <property type="component" value="Unassembled WGS sequence"/>
</dbReference>
<gene>
    <name evidence="3" type="ORF">HNR73_004883</name>
</gene>
<feature type="signal peptide" evidence="2">
    <location>
        <begin position="1"/>
        <end position="28"/>
    </location>
</feature>
<name>A0A841FYG6_9ACTN</name>
<keyword evidence="2" id="KW-0732">Signal</keyword>
<dbReference type="PANTHER" id="PTHR34599:SF1">
    <property type="entry name" value="PHOSPHATIDIC ACID PHOSPHATASE TYPE 2_HALOPEROXIDASE DOMAIN-CONTAINING PROTEIN"/>
    <property type="match status" value="1"/>
</dbReference>
<keyword evidence="4" id="KW-1185">Reference proteome</keyword>
<dbReference type="InterPro" id="IPR052559">
    <property type="entry name" value="V-haloperoxidase"/>
</dbReference>
<comment type="caution">
    <text evidence="3">The sequence shown here is derived from an EMBL/GenBank/DDBJ whole genome shotgun (WGS) entry which is preliminary data.</text>
</comment>
<feature type="chain" id="PRO_5033049970" description="Phosphatidic acid phosphatase type 2/haloperoxidase domain-containing protein" evidence="2">
    <location>
        <begin position="29"/>
        <end position="400"/>
    </location>
</feature>
<dbReference type="SUPFAM" id="SSF48317">
    <property type="entry name" value="Acid phosphatase/Vanadium-dependent haloperoxidase"/>
    <property type="match status" value="1"/>
</dbReference>
<dbReference type="EMBL" id="JACHGT010000011">
    <property type="protein sequence ID" value="MBB6037010.1"/>
    <property type="molecule type" value="Genomic_DNA"/>
</dbReference>
<protein>
    <recommendedName>
        <fullName evidence="5">Phosphatidic acid phosphatase type 2/haloperoxidase domain-containing protein</fullName>
    </recommendedName>
</protein>
<dbReference type="InterPro" id="IPR006311">
    <property type="entry name" value="TAT_signal"/>
</dbReference>
<dbReference type="PROSITE" id="PS51318">
    <property type="entry name" value="TAT"/>
    <property type="match status" value="1"/>
</dbReference>
<accession>A0A841FYG6</accession>
<feature type="region of interest" description="Disordered" evidence="1">
    <location>
        <begin position="114"/>
        <end position="177"/>
    </location>
</feature>
<dbReference type="AlphaFoldDB" id="A0A841FYG6"/>
<dbReference type="InterPro" id="IPR036938">
    <property type="entry name" value="PAP2/HPO_sf"/>
</dbReference>